<keyword evidence="11" id="KW-0186">Copper</keyword>
<evidence type="ECO:0000256" key="3">
    <source>
        <dbReference type="ARBA" id="ARBA00012949"/>
    </source>
</evidence>
<dbReference type="Gene3D" id="2.60.40.420">
    <property type="entry name" value="Cupredoxins - blue copper proteins"/>
    <property type="match status" value="1"/>
</dbReference>
<dbReference type="GO" id="GO:0016020">
    <property type="term" value="C:membrane"/>
    <property type="evidence" value="ECO:0007669"/>
    <property type="project" value="UniProtKB-SubCell"/>
</dbReference>
<dbReference type="InterPro" id="IPR001505">
    <property type="entry name" value="Copper_CuA"/>
</dbReference>
<comment type="similarity">
    <text evidence="2">Belongs to the cytochrome c oxidase subunit 2 family.</text>
</comment>
<evidence type="ECO:0000256" key="12">
    <source>
        <dbReference type="ARBA" id="ARBA00023136"/>
    </source>
</evidence>
<dbReference type="InterPro" id="IPR014222">
    <property type="entry name" value="Cyt_c_oxidase_su2"/>
</dbReference>
<keyword evidence="9" id="KW-0249">Electron transport</keyword>
<dbReference type="NCBIfam" id="TIGR02866">
    <property type="entry name" value="CoxB"/>
    <property type="match status" value="1"/>
</dbReference>
<name>A0A6J6D4C1_9ZZZZ</name>
<evidence type="ECO:0000256" key="6">
    <source>
        <dbReference type="ARBA" id="ARBA00022692"/>
    </source>
</evidence>
<evidence type="ECO:0000256" key="4">
    <source>
        <dbReference type="ARBA" id="ARBA00022448"/>
    </source>
</evidence>
<dbReference type="SUPFAM" id="SSF49503">
    <property type="entry name" value="Cupredoxins"/>
    <property type="match status" value="1"/>
</dbReference>
<feature type="region of interest" description="Disordered" evidence="13">
    <location>
        <begin position="261"/>
        <end position="282"/>
    </location>
</feature>
<evidence type="ECO:0000256" key="5">
    <source>
        <dbReference type="ARBA" id="ARBA00022660"/>
    </source>
</evidence>
<dbReference type="Gene3D" id="1.10.287.90">
    <property type="match status" value="1"/>
</dbReference>
<dbReference type="CDD" id="cd13919">
    <property type="entry name" value="CuRO_HCO_II_like_5"/>
    <property type="match status" value="1"/>
</dbReference>
<dbReference type="EC" id="7.1.1.9" evidence="3"/>
<dbReference type="InterPro" id="IPR036257">
    <property type="entry name" value="Cyt_c_oxidase_su2_TM_sf"/>
</dbReference>
<dbReference type="PROSITE" id="PS51257">
    <property type="entry name" value="PROKAR_LIPOPROTEIN"/>
    <property type="match status" value="1"/>
</dbReference>
<keyword evidence="10 14" id="KW-1133">Transmembrane helix</keyword>
<dbReference type="InterPro" id="IPR008972">
    <property type="entry name" value="Cupredoxin"/>
</dbReference>
<evidence type="ECO:0000256" key="7">
    <source>
        <dbReference type="ARBA" id="ARBA00022723"/>
    </source>
</evidence>
<evidence type="ECO:0000256" key="2">
    <source>
        <dbReference type="ARBA" id="ARBA00007866"/>
    </source>
</evidence>
<dbReference type="PROSITE" id="PS50857">
    <property type="entry name" value="COX2_CUA"/>
    <property type="match status" value="1"/>
</dbReference>
<dbReference type="InterPro" id="IPR045187">
    <property type="entry name" value="CcO_II"/>
</dbReference>
<keyword evidence="5" id="KW-0679">Respiratory chain</keyword>
<dbReference type="GO" id="GO:0016491">
    <property type="term" value="F:oxidoreductase activity"/>
    <property type="evidence" value="ECO:0007669"/>
    <property type="project" value="InterPro"/>
</dbReference>
<evidence type="ECO:0000256" key="8">
    <source>
        <dbReference type="ARBA" id="ARBA00022967"/>
    </source>
</evidence>
<dbReference type="EMBL" id="CAEZTB010000085">
    <property type="protein sequence ID" value="CAB4557559.1"/>
    <property type="molecule type" value="Genomic_DNA"/>
</dbReference>
<evidence type="ECO:0000256" key="9">
    <source>
        <dbReference type="ARBA" id="ARBA00022982"/>
    </source>
</evidence>
<dbReference type="GO" id="GO:0004129">
    <property type="term" value="F:cytochrome-c oxidase activity"/>
    <property type="evidence" value="ECO:0007669"/>
    <property type="project" value="UniProtKB-EC"/>
</dbReference>
<protein>
    <recommendedName>
        <fullName evidence="3">cytochrome-c oxidase</fullName>
        <ecNumber evidence="3">7.1.1.9</ecNumber>
    </recommendedName>
</protein>
<keyword evidence="8" id="KW-1278">Translocase</keyword>
<evidence type="ECO:0000256" key="10">
    <source>
        <dbReference type="ARBA" id="ARBA00022989"/>
    </source>
</evidence>
<evidence type="ECO:0000259" key="15">
    <source>
        <dbReference type="PROSITE" id="PS50857"/>
    </source>
</evidence>
<evidence type="ECO:0000256" key="14">
    <source>
        <dbReference type="SAM" id="Phobius"/>
    </source>
</evidence>
<dbReference type="InterPro" id="IPR002429">
    <property type="entry name" value="CcO_II-like_C"/>
</dbReference>
<feature type="compositionally biased region" description="Polar residues" evidence="13">
    <location>
        <begin position="261"/>
        <end position="273"/>
    </location>
</feature>
<dbReference type="Pfam" id="PF00116">
    <property type="entry name" value="COX2"/>
    <property type="match status" value="1"/>
</dbReference>
<sequence length="282" mass="31665">MKNRSKWLAIPAATGLVLLLTGCTDQVARGFLPGVTGVTNHTDRIVGLWTTAWIILWLVGIIAWALMAWAIVVYRRRKGETGIPEQLRYNNPIEVLFTVIPLILVVGFFAFTARDIAAIEQPTENPDVVIEVIGKQWSWDFNYVDANVYESGIQAQFDGQTGVPETLPALYLPVGKTVQIDLSSRDVIHSFWVIDFLYKKDMFPGKTNHMYFTPQVEGTYMGKCAELCGEYHSMMLFQVKVVSQSEYDTYLSSLAAKGQTGQLDSSFDRNQNLPGDDPEIRD</sequence>
<feature type="domain" description="Cytochrome oxidase subunit II copper A binding" evidence="15">
    <location>
        <begin position="125"/>
        <end position="253"/>
    </location>
</feature>
<keyword evidence="4" id="KW-0813">Transport</keyword>
<feature type="transmembrane region" description="Helical" evidence="14">
    <location>
        <begin position="95"/>
        <end position="113"/>
    </location>
</feature>
<proteinExistence type="inferred from homology"/>
<dbReference type="PROSITE" id="PS00078">
    <property type="entry name" value="COX2"/>
    <property type="match status" value="1"/>
</dbReference>
<gene>
    <name evidence="16" type="ORF">UFOPK1581_00566</name>
</gene>
<evidence type="ECO:0000256" key="13">
    <source>
        <dbReference type="SAM" id="MobiDB-lite"/>
    </source>
</evidence>
<keyword evidence="12 14" id="KW-0472">Membrane</keyword>
<evidence type="ECO:0000256" key="1">
    <source>
        <dbReference type="ARBA" id="ARBA00004141"/>
    </source>
</evidence>
<evidence type="ECO:0000256" key="11">
    <source>
        <dbReference type="ARBA" id="ARBA00023008"/>
    </source>
</evidence>
<feature type="transmembrane region" description="Helical" evidence="14">
    <location>
        <begin position="48"/>
        <end position="74"/>
    </location>
</feature>
<keyword evidence="7" id="KW-0479">Metal-binding</keyword>
<accession>A0A6J6D4C1</accession>
<dbReference type="GO" id="GO:0005507">
    <property type="term" value="F:copper ion binding"/>
    <property type="evidence" value="ECO:0007669"/>
    <property type="project" value="InterPro"/>
</dbReference>
<organism evidence="16">
    <name type="scientific">freshwater metagenome</name>
    <dbReference type="NCBI Taxonomy" id="449393"/>
    <lineage>
        <taxon>unclassified sequences</taxon>
        <taxon>metagenomes</taxon>
        <taxon>ecological metagenomes</taxon>
    </lineage>
</organism>
<dbReference type="PRINTS" id="PR01166">
    <property type="entry name" value="CYCOXIDASEII"/>
</dbReference>
<dbReference type="GO" id="GO:0042773">
    <property type="term" value="P:ATP synthesis coupled electron transport"/>
    <property type="evidence" value="ECO:0007669"/>
    <property type="project" value="TreeGrafter"/>
</dbReference>
<comment type="subcellular location">
    <subcellularLocation>
        <location evidence="1">Membrane</location>
        <topology evidence="1">Multi-pass membrane protein</topology>
    </subcellularLocation>
</comment>
<dbReference type="SUPFAM" id="SSF81464">
    <property type="entry name" value="Cytochrome c oxidase subunit II-like, transmembrane region"/>
    <property type="match status" value="1"/>
</dbReference>
<reference evidence="16" key="1">
    <citation type="submission" date="2020-05" db="EMBL/GenBank/DDBJ databases">
        <authorList>
            <person name="Chiriac C."/>
            <person name="Salcher M."/>
            <person name="Ghai R."/>
            <person name="Kavagutti S V."/>
        </authorList>
    </citation>
    <scope>NUCLEOTIDE SEQUENCE</scope>
</reference>
<evidence type="ECO:0000313" key="16">
    <source>
        <dbReference type="EMBL" id="CAB4557559.1"/>
    </source>
</evidence>
<keyword evidence="6 14" id="KW-0812">Transmembrane</keyword>
<dbReference type="AlphaFoldDB" id="A0A6J6D4C1"/>
<dbReference type="PANTHER" id="PTHR22888">
    <property type="entry name" value="CYTOCHROME C OXIDASE, SUBUNIT II"/>
    <property type="match status" value="1"/>
</dbReference>
<dbReference type="PANTHER" id="PTHR22888:SF9">
    <property type="entry name" value="CYTOCHROME C OXIDASE SUBUNIT 2"/>
    <property type="match status" value="1"/>
</dbReference>